<gene>
    <name evidence="3" type="ORF">ILEXP_LOCUS20691</name>
</gene>
<sequence length="297" mass="32497">MKAVLVRTGSVPVLSSFVCGSPRVSLSVHDSISGEKSHVSSPKIGLRLEVNRRSVMRRALSETDVVRLESEASDKFSKLSGIGSLSFPGKIPEEEYVESEDEVVFRGIGSLTLTGRDFDRRNYKEDWPASAIPVEELGFPGVGGGKNRNSGGGGDSDCELGTGGGNSDQSKIGAYYQELLKSNPTNSLLLRNYGKYLHEVEKDTAKAEEYYGRAILASPGDGEVLSLYGKLIWETQRDEDRAKSYFDQAVHASPDDCTVLGSYAHFMWEAEEEEDEDEDAEEIERKGEQSATMVGAF</sequence>
<feature type="compositionally biased region" description="Acidic residues" evidence="1">
    <location>
        <begin position="272"/>
        <end position="282"/>
    </location>
</feature>
<proteinExistence type="predicted"/>
<organism evidence="3 4">
    <name type="scientific">Ilex paraguariensis</name>
    <name type="common">yerba mate</name>
    <dbReference type="NCBI Taxonomy" id="185542"/>
    <lineage>
        <taxon>Eukaryota</taxon>
        <taxon>Viridiplantae</taxon>
        <taxon>Streptophyta</taxon>
        <taxon>Embryophyta</taxon>
        <taxon>Tracheophyta</taxon>
        <taxon>Spermatophyta</taxon>
        <taxon>Magnoliopsida</taxon>
        <taxon>eudicotyledons</taxon>
        <taxon>Gunneridae</taxon>
        <taxon>Pentapetalae</taxon>
        <taxon>asterids</taxon>
        <taxon>campanulids</taxon>
        <taxon>Aquifoliales</taxon>
        <taxon>Aquifoliaceae</taxon>
        <taxon>Ilex</taxon>
    </lineage>
</organism>
<dbReference type="Pfam" id="PF25474">
    <property type="entry name" value="TPR_TmcB"/>
    <property type="match status" value="1"/>
</dbReference>
<feature type="region of interest" description="Disordered" evidence="1">
    <location>
        <begin position="272"/>
        <end position="297"/>
    </location>
</feature>
<protein>
    <recommendedName>
        <fullName evidence="2">TmcB/TmcC TPR repeats domain-containing protein</fullName>
    </recommendedName>
</protein>
<feature type="domain" description="TmcB/TmcC TPR repeats" evidence="2">
    <location>
        <begin position="170"/>
        <end position="214"/>
    </location>
</feature>
<dbReference type="Gene3D" id="1.25.40.10">
    <property type="entry name" value="Tetratricopeptide repeat domain"/>
    <property type="match status" value="1"/>
</dbReference>
<evidence type="ECO:0000256" key="1">
    <source>
        <dbReference type="SAM" id="MobiDB-lite"/>
    </source>
</evidence>
<dbReference type="SUPFAM" id="SSF48452">
    <property type="entry name" value="TPR-like"/>
    <property type="match status" value="1"/>
</dbReference>
<comment type="caution">
    <text evidence="3">The sequence shown here is derived from an EMBL/GenBank/DDBJ whole genome shotgun (WGS) entry which is preliminary data.</text>
</comment>
<feature type="compositionally biased region" description="Gly residues" evidence="1">
    <location>
        <begin position="140"/>
        <end position="164"/>
    </location>
</feature>
<feature type="region of interest" description="Disordered" evidence="1">
    <location>
        <begin position="138"/>
        <end position="164"/>
    </location>
</feature>
<evidence type="ECO:0000313" key="3">
    <source>
        <dbReference type="EMBL" id="CAK9152472.1"/>
    </source>
</evidence>
<keyword evidence="4" id="KW-1185">Reference proteome</keyword>
<dbReference type="PANTHER" id="PTHR26312:SF123">
    <property type="entry name" value="TETRATRICOPEPTIDE REPEAT (TPR)-LIKE SUPERFAMILY PROTEIN"/>
    <property type="match status" value="1"/>
</dbReference>
<dbReference type="InterPro" id="IPR011990">
    <property type="entry name" value="TPR-like_helical_dom_sf"/>
</dbReference>
<evidence type="ECO:0000259" key="2">
    <source>
        <dbReference type="Pfam" id="PF25474"/>
    </source>
</evidence>
<dbReference type="Proteomes" id="UP001642360">
    <property type="component" value="Unassembled WGS sequence"/>
</dbReference>
<accession>A0ABC8SD82</accession>
<dbReference type="AlphaFoldDB" id="A0ABC8SD82"/>
<name>A0ABC8SD82_9AQUA</name>
<dbReference type="InterPro" id="IPR057352">
    <property type="entry name" value="TPR_TmcB/C"/>
</dbReference>
<evidence type="ECO:0000313" key="4">
    <source>
        <dbReference type="Proteomes" id="UP001642360"/>
    </source>
</evidence>
<dbReference type="EMBL" id="CAUOFW020002278">
    <property type="protein sequence ID" value="CAK9152472.1"/>
    <property type="molecule type" value="Genomic_DNA"/>
</dbReference>
<dbReference type="PANTHER" id="PTHR26312">
    <property type="entry name" value="TETRATRICOPEPTIDE REPEAT PROTEIN 5"/>
    <property type="match status" value="1"/>
</dbReference>
<reference evidence="3 4" key="1">
    <citation type="submission" date="2024-02" db="EMBL/GenBank/DDBJ databases">
        <authorList>
            <person name="Vignale AGUSTIN F."/>
            <person name="Sosa J E."/>
            <person name="Modenutti C."/>
        </authorList>
    </citation>
    <scope>NUCLEOTIDE SEQUENCE [LARGE SCALE GENOMIC DNA]</scope>
</reference>